<accession>A0A846U1B3</accession>
<keyword evidence="2" id="KW-0812">Transmembrane</keyword>
<sequence length="104" mass="11878">MIGAYVNSWQEALVTLVILLWVAFIFCGTLVGLWLCRDNNKWGILVASIALPIIGTAAALGIMQVKYKTVDKWVSHIKQKNKKQKTKKHKKVKKTKSKKTKKRR</sequence>
<dbReference type="RefSeq" id="WP_168104771.1">
    <property type="nucleotide sequence ID" value="NZ_CP051215.1"/>
</dbReference>
<proteinExistence type="predicted"/>
<comment type="caution">
    <text evidence="3">The sequence shown here is derived from an EMBL/GenBank/DDBJ whole genome shotgun (WGS) entry which is preliminary data.</text>
</comment>
<evidence type="ECO:0000256" key="1">
    <source>
        <dbReference type="SAM" id="MobiDB-lite"/>
    </source>
</evidence>
<feature type="transmembrane region" description="Helical" evidence="2">
    <location>
        <begin position="42"/>
        <end position="63"/>
    </location>
</feature>
<protein>
    <submittedName>
        <fullName evidence="3">Uncharacterized protein</fullName>
    </submittedName>
</protein>
<evidence type="ECO:0000313" key="3">
    <source>
        <dbReference type="EMBL" id="NKE38299.1"/>
    </source>
</evidence>
<dbReference type="AlphaFoldDB" id="A0A846U1B3"/>
<keyword evidence="2" id="KW-1133">Transmembrane helix</keyword>
<dbReference type="EMBL" id="JAAVVK010000001">
    <property type="protein sequence ID" value="NKE38299.1"/>
    <property type="molecule type" value="Genomic_DNA"/>
</dbReference>
<reference evidence="3 4" key="1">
    <citation type="submission" date="2020-04" db="EMBL/GenBank/DDBJ databases">
        <title>Complete genome sequence of Spiroplasma platyhelix ATCC 51748, an insect isolate.</title>
        <authorList>
            <person name="Green E.A."/>
            <person name="Klassen J.L."/>
        </authorList>
    </citation>
    <scope>NUCLEOTIDE SEQUENCE [LARGE SCALE GENOMIC DNA]</scope>
    <source>
        <strain evidence="3 4">PALS-1</strain>
    </source>
</reference>
<keyword evidence="2" id="KW-0472">Membrane</keyword>
<feature type="transmembrane region" description="Helical" evidence="2">
    <location>
        <begin position="12"/>
        <end position="35"/>
    </location>
</feature>
<feature type="region of interest" description="Disordered" evidence="1">
    <location>
        <begin position="78"/>
        <end position="104"/>
    </location>
</feature>
<keyword evidence="4" id="KW-1185">Reference proteome</keyword>
<gene>
    <name evidence="3" type="ORF">HER12_00820</name>
</gene>
<name>A0A846U1B3_9MOLU</name>
<dbReference type="Proteomes" id="UP000584587">
    <property type="component" value="Unassembled WGS sequence"/>
</dbReference>
<evidence type="ECO:0000256" key="2">
    <source>
        <dbReference type="SAM" id="Phobius"/>
    </source>
</evidence>
<organism evidence="3 4">
    <name type="scientific">Spiroplasma platyhelix PALS-1</name>
    <dbReference type="NCBI Taxonomy" id="1276218"/>
    <lineage>
        <taxon>Bacteria</taxon>
        <taxon>Bacillati</taxon>
        <taxon>Mycoplasmatota</taxon>
        <taxon>Mollicutes</taxon>
        <taxon>Entomoplasmatales</taxon>
        <taxon>Spiroplasmataceae</taxon>
        <taxon>Spiroplasma</taxon>
    </lineage>
</organism>
<evidence type="ECO:0000313" key="4">
    <source>
        <dbReference type="Proteomes" id="UP000584587"/>
    </source>
</evidence>